<name>A0ABY4C9M0_9BACT</name>
<dbReference type="SUPFAM" id="SSF103088">
    <property type="entry name" value="OmpA-like"/>
    <property type="match status" value="1"/>
</dbReference>
<keyword evidence="4 9" id="KW-0812">Transmembrane</keyword>
<feature type="compositionally biased region" description="Polar residues" evidence="8">
    <location>
        <begin position="316"/>
        <end position="325"/>
    </location>
</feature>
<dbReference type="EMBL" id="CP093442">
    <property type="protein sequence ID" value="UOF00178.1"/>
    <property type="molecule type" value="Genomic_DNA"/>
</dbReference>
<evidence type="ECO:0000256" key="8">
    <source>
        <dbReference type="SAM" id="MobiDB-lite"/>
    </source>
</evidence>
<keyword evidence="6 7" id="KW-0472">Membrane</keyword>
<dbReference type="InterPro" id="IPR006665">
    <property type="entry name" value="OmpA-like"/>
</dbReference>
<comment type="similarity">
    <text evidence="2">Belongs to the MotB family.</text>
</comment>
<comment type="subcellular location">
    <subcellularLocation>
        <location evidence="1">Cell membrane</location>
        <topology evidence="1">Single-pass membrane protein</topology>
    </subcellularLocation>
</comment>
<dbReference type="CDD" id="cd07185">
    <property type="entry name" value="OmpA_C-like"/>
    <property type="match status" value="1"/>
</dbReference>
<keyword evidence="12" id="KW-1185">Reference proteome</keyword>
<evidence type="ECO:0000256" key="3">
    <source>
        <dbReference type="ARBA" id="ARBA00022475"/>
    </source>
</evidence>
<evidence type="ECO:0000256" key="2">
    <source>
        <dbReference type="ARBA" id="ARBA00008914"/>
    </source>
</evidence>
<evidence type="ECO:0000256" key="4">
    <source>
        <dbReference type="ARBA" id="ARBA00022692"/>
    </source>
</evidence>
<proteinExistence type="inferred from homology"/>
<dbReference type="Proteomes" id="UP000830116">
    <property type="component" value="Chromosome"/>
</dbReference>
<dbReference type="InterPro" id="IPR050330">
    <property type="entry name" value="Bact_OuterMem_StrucFunc"/>
</dbReference>
<dbReference type="PROSITE" id="PS51123">
    <property type="entry name" value="OMPA_2"/>
    <property type="match status" value="1"/>
</dbReference>
<feature type="domain" description="OmpA-like" evidence="10">
    <location>
        <begin position="105"/>
        <end position="233"/>
    </location>
</feature>
<evidence type="ECO:0000256" key="7">
    <source>
        <dbReference type="PROSITE-ProRule" id="PRU00473"/>
    </source>
</evidence>
<dbReference type="PANTHER" id="PTHR30329">
    <property type="entry name" value="STATOR ELEMENT OF FLAGELLAR MOTOR COMPLEX"/>
    <property type="match status" value="1"/>
</dbReference>
<reference evidence="11" key="1">
    <citation type="submission" date="2022-03" db="EMBL/GenBank/DDBJ databases">
        <title>Genome Identification and Characterization of new species Bdellovibrio reynosense LBG001 sp. nov. from a Mexico soil sample.</title>
        <authorList>
            <person name="Camilli A."/>
            <person name="Ajao Y."/>
            <person name="Guo X."/>
        </authorList>
    </citation>
    <scope>NUCLEOTIDE SEQUENCE</scope>
    <source>
        <strain evidence="11">LBG001</strain>
    </source>
</reference>
<dbReference type="Gene3D" id="3.30.1330.60">
    <property type="entry name" value="OmpA-like domain"/>
    <property type="match status" value="1"/>
</dbReference>
<evidence type="ECO:0000259" key="10">
    <source>
        <dbReference type="PROSITE" id="PS51123"/>
    </source>
</evidence>
<sequence length="325" mass="36906">MGRSEGKRRRIHLEEKPHTMVHDESNWLVSYADMMTLLFGFFVLMYSLTRFDGNKFDLVRKEIAKYFGGNIKEISAVLMAEQKIVNILKGSGDMNGVEIMKGPEENTLLLKFDGEVLFESGAVEVKEQAKPQLRKVVSALRSVQGVEKINVEGHTDNDPIASGLVKSNWELSSLRAGSVVRYFEESGIEAKFLSAVGYGSAKPLAPNEDKEGLDIPANKALNRRVVVAVKLMDPEAFYRLQQKQFSKQLSKEEIEQQQKQASLQEKMKLAQNRLEEAQRKFREQQDQKKREAALLKLEKQIENLESKAKQFEEKTSTNQAPTQPQ</sequence>
<accession>A0ABY4C9M0</accession>
<evidence type="ECO:0000313" key="12">
    <source>
        <dbReference type="Proteomes" id="UP000830116"/>
    </source>
</evidence>
<dbReference type="InterPro" id="IPR036737">
    <property type="entry name" value="OmpA-like_sf"/>
</dbReference>
<protein>
    <submittedName>
        <fullName evidence="11">OmpA family protein</fullName>
    </submittedName>
</protein>
<feature type="transmembrane region" description="Helical" evidence="9">
    <location>
        <begin position="28"/>
        <end position="48"/>
    </location>
</feature>
<keyword evidence="5 9" id="KW-1133">Transmembrane helix</keyword>
<organism evidence="11 12">
    <name type="scientific">Bdellovibrio reynosensis</name>
    <dbReference type="NCBI Taxonomy" id="2835041"/>
    <lineage>
        <taxon>Bacteria</taxon>
        <taxon>Pseudomonadati</taxon>
        <taxon>Bdellovibrionota</taxon>
        <taxon>Bdellovibrionia</taxon>
        <taxon>Bdellovibrionales</taxon>
        <taxon>Pseudobdellovibrionaceae</taxon>
        <taxon>Bdellovibrio</taxon>
    </lineage>
</organism>
<keyword evidence="3" id="KW-1003">Cell membrane</keyword>
<evidence type="ECO:0000256" key="1">
    <source>
        <dbReference type="ARBA" id="ARBA00004162"/>
    </source>
</evidence>
<dbReference type="Pfam" id="PF13677">
    <property type="entry name" value="MotB_plug"/>
    <property type="match status" value="1"/>
</dbReference>
<feature type="compositionally biased region" description="Basic and acidic residues" evidence="8">
    <location>
        <begin position="306"/>
        <end position="315"/>
    </location>
</feature>
<dbReference type="InterPro" id="IPR025713">
    <property type="entry name" value="MotB-like_N_dom"/>
</dbReference>
<dbReference type="PANTHER" id="PTHR30329:SF21">
    <property type="entry name" value="LIPOPROTEIN YIAD-RELATED"/>
    <property type="match status" value="1"/>
</dbReference>
<evidence type="ECO:0000256" key="6">
    <source>
        <dbReference type="ARBA" id="ARBA00023136"/>
    </source>
</evidence>
<evidence type="ECO:0000256" key="5">
    <source>
        <dbReference type="ARBA" id="ARBA00022989"/>
    </source>
</evidence>
<dbReference type="Pfam" id="PF00691">
    <property type="entry name" value="OmpA"/>
    <property type="match status" value="1"/>
</dbReference>
<gene>
    <name evidence="11" type="ORF">MNR06_10740</name>
</gene>
<evidence type="ECO:0000313" key="11">
    <source>
        <dbReference type="EMBL" id="UOF00178.1"/>
    </source>
</evidence>
<dbReference type="RefSeq" id="WP_243535890.1">
    <property type="nucleotide sequence ID" value="NZ_CP093442.1"/>
</dbReference>
<feature type="region of interest" description="Disordered" evidence="8">
    <location>
        <begin position="306"/>
        <end position="325"/>
    </location>
</feature>
<evidence type="ECO:0000256" key="9">
    <source>
        <dbReference type="SAM" id="Phobius"/>
    </source>
</evidence>